<dbReference type="AlphaFoldDB" id="A0A2V3IRF0"/>
<dbReference type="OrthoDB" id="10323693at2759"/>
<comment type="caution">
    <text evidence="1">The sequence shown here is derived from an EMBL/GenBank/DDBJ whole genome shotgun (WGS) entry which is preliminary data.</text>
</comment>
<keyword evidence="2" id="KW-1185">Reference proteome</keyword>
<evidence type="ECO:0000313" key="2">
    <source>
        <dbReference type="Proteomes" id="UP000247409"/>
    </source>
</evidence>
<dbReference type="Gene3D" id="1.20.120.520">
    <property type="entry name" value="nmb1532 protein domain like"/>
    <property type="match status" value="1"/>
</dbReference>
<organism evidence="1 2">
    <name type="scientific">Gracilariopsis chorda</name>
    <dbReference type="NCBI Taxonomy" id="448386"/>
    <lineage>
        <taxon>Eukaryota</taxon>
        <taxon>Rhodophyta</taxon>
        <taxon>Florideophyceae</taxon>
        <taxon>Rhodymeniophycidae</taxon>
        <taxon>Gracilariales</taxon>
        <taxon>Gracilariaceae</taxon>
        <taxon>Gracilariopsis</taxon>
    </lineage>
</organism>
<reference evidence="1 2" key="1">
    <citation type="journal article" date="2018" name="Mol. Biol. Evol.">
        <title>Analysis of the draft genome of the red seaweed Gracilariopsis chorda provides insights into genome size evolution in Rhodophyta.</title>
        <authorList>
            <person name="Lee J."/>
            <person name="Yang E.C."/>
            <person name="Graf L."/>
            <person name="Yang J.H."/>
            <person name="Qiu H."/>
            <person name="Zel Zion U."/>
            <person name="Chan C.X."/>
            <person name="Stephens T.G."/>
            <person name="Weber A.P.M."/>
            <person name="Boo G.H."/>
            <person name="Boo S.M."/>
            <person name="Kim K.M."/>
            <person name="Shin Y."/>
            <person name="Jung M."/>
            <person name="Lee S.J."/>
            <person name="Yim H.S."/>
            <person name="Lee J.H."/>
            <person name="Bhattacharya D."/>
            <person name="Yoon H.S."/>
        </authorList>
    </citation>
    <scope>NUCLEOTIDE SEQUENCE [LARGE SCALE GENOMIC DNA]</scope>
    <source>
        <strain evidence="1 2">SKKU-2015</strain>
        <tissue evidence="1">Whole body</tissue>
    </source>
</reference>
<name>A0A2V3IRF0_9FLOR</name>
<dbReference type="Proteomes" id="UP000247409">
    <property type="component" value="Unassembled WGS sequence"/>
</dbReference>
<evidence type="ECO:0000313" key="1">
    <source>
        <dbReference type="EMBL" id="PXF44705.1"/>
    </source>
</evidence>
<gene>
    <name evidence="1" type="ORF">BWQ96_05562</name>
</gene>
<sequence>MNTPSSKGKKKTIVDPSVWESCEVGGKEATVQKTKVSSMRSSLFKKKKAQKHDAIYGIKGERDHDPIFSLPVEVEALQVPFQHDTISLDYCDYGKANKKLWPKDIFAVVHNALRSELKDLSVLLRALKKVGPQLRVGDFSVIRPWWQVCSGVILDYIDAEEKYLIPWIEKAIEGQEASLKPSGQFFSEMGKKRAEIRGVVHDATNMLKDFCDAPDPTKGLAKMSNAQRAIMLMGCFDALVFRLGLYMTKEEEIFPEVLEGHYTSEKKERDQIIGKMVKFYVKKGRRCDSMLVLLTRWMTDVKTQKSFKKALLDVHDCNYKFLQTNFEVTHAGFVQQFRVRAGLQES</sequence>
<accession>A0A2V3IRF0</accession>
<protein>
    <submittedName>
        <fullName evidence="1">Uncharacterized protein</fullName>
    </submittedName>
</protein>
<proteinExistence type="predicted"/>
<dbReference type="EMBL" id="NBIV01000083">
    <property type="protein sequence ID" value="PXF44705.1"/>
    <property type="molecule type" value="Genomic_DNA"/>
</dbReference>